<dbReference type="EMBL" id="ADLK01000019">
    <property type="protein sequence ID" value="KMW20330.1"/>
    <property type="molecule type" value="Genomic_DNA"/>
</dbReference>
<dbReference type="GeneID" id="93161712"/>
<evidence type="ECO:0000256" key="1">
    <source>
        <dbReference type="ARBA" id="ARBA00009902"/>
    </source>
</evidence>
<dbReference type="InterPro" id="IPR023296">
    <property type="entry name" value="Glyco_hydro_beta-prop_sf"/>
</dbReference>
<evidence type="ECO:0000313" key="8">
    <source>
        <dbReference type="EMBL" id="KMW20330.1"/>
    </source>
</evidence>
<dbReference type="GO" id="GO:0005975">
    <property type="term" value="P:carbohydrate metabolic process"/>
    <property type="evidence" value="ECO:0007669"/>
    <property type="project" value="InterPro"/>
</dbReference>
<evidence type="ECO:0000256" key="4">
    <source>
        <dbReference type="ARBA" id="ARBA00023295"/>
    </source>
</evidence>
<dbReference type="RefSeq" id="WP_007860918.1">
    <property type="nucleotide sequence ID" value="NZ_KQ235877.1"/>
</dbReference>
<dbReference type="PANTHER" id="PTHR43101">
    <property type="entry name" value="BETA-FRUCTOSIDASE"/>
    <property type="match status" value="1"/>
</dbReference>
<organism evidence="8 9">
    <name type="scientific">[Clostridium] citroniae WAL-19142</name>
    <dbReference type="NCBI Taxonomy" id="742734"/>
    <lineage>
        <taxon>Bacteria</taxon>
        <taxon>Bacillati</taxon>
        <taxon>Bacillota</taxon>
        <taxon>Clostridia</taxon>
        <taxon>Lachnospirales</taxon>
        <taxon>Lachnospiraceae</taxon>
        <taxon>Enterocloster</taxon>
    </lineage>
</organism>
<name>A0A0J9EWR1_9FIRM</name>
<dbReference type="InterPro" id="IPR013148">
    <property type="entry name" value="Glyco_hydro_32_N"/>
</dbReference>
<dbReference type="InterPro" id="IPR001362">
    <property type="entry name" value="Glyco_hydro_32"/>
</dbReference>
<dbReference type="EC" id="3.2.1.26" evidence="2"/>
<dbReference type="SMART" id="SM00640">
    <property type="entry name" value="Glyco_32"/>
    <property type="match status" value="1"/>
</dbReference>
<dbReference type="PROSITE" id="PS00609">
    <property type="entry name" value="GLYCOSYL_HYDROL_F32"/>
    <property type="match status" value="1"/>
</dbReference>
<evidence type="ECO:0000313" key="9">
    <source>
        <dbReference type="Proteomes" id="UP000037392"/>
    </source>
</evidence>
<accession>A0A0J9EWR1</accession>
<dbReference type="InterPro" id="IPR018053">
    <property type="entry name" value="Glyco_hydro_32_AS"/>
</dbReference>
<evidence type="ECO:0000256" key="2">
    <source>
        <dbReference type="ARBA" id="ARBA00012758"/>
    </source>
</evidence>
<dbReference type="GO" id="GO:0004564">
    <property type="term" value="F:beta-fructofuranosidase activity"/>
    <property type="evidence" value="ECO:0007669"/>
    <property type="project" value="UniProtKB-EC"/>
</dbReference>
<dbReference type="SUPFAM" id="SSF75005">
    <property type="entry name" value="Arabinanase/levansucrase/invertase"/>
    <property type="match status" value="1"/>
</dbReference>
<keyword evidence="3 5" id="KW-0378">Hydrolase</keyword>
<dbReference type="AlphaFoldDB" id="A0A0J9EWR1"/>
<dbReference type="Pfam" id="PF08244">
    <property type="entry name" value="Glyco_hydro_32C"/>
    <property type="match status" value="1"/>
</dbReference>
<proteinExistence type="inferred from homology"/>
<dbReference type="Proteomes" id="UP000037392">
    <property type="component" value="Unassembled WGS sequence"/>
</dbReference>
<feature type="domain" description="Glycosyl hydrolase family 32 C-terminal" evidence="7">
    <location>
        <begin position="320"/>
        <end position="448"/>
    </location>
</feature>
<dbReference type="PATRIC" id="fig|742734.4.peg.2522"/>
<dbReference type="InterPro" id="IPR051214">
    <property type="entry name" value="GH32_Enzymes"/>
</dbReference>
<dbReference type="Pfam" id="PF00251">
    <property type="entry name" value="Glyco_hydro_32N"/>
    <property type="match status" value="1"/>
</dbReference>
<dbReference type="OrthoDB" id="9759709at2"/>
<dbReference type="Gene3D" id="2.60.120.560">
    <property type="entry name" value="Exo-inulinase, domain 1"/>
    <property type="match status" value="1"/>
</dbReference>
<dbReference type="PANTHER" id="PTHR43101:SF1">
    <property type="entry name" value="BETA-FRUCTOSIDASE"/>
    <property type="match status" value="1"/>
</dbReference>
<evidence type="ECO:0000256" key="5">
    <source>
        <dbReference type="RuleBase" id="RU362110"/>
    </source>
</evidence>
<evidence type="ECO:0000256" key="3">
    <source>
        <dbReference type="ARBA" id="ARBA00022801"/>
    </source>
</evidence>
<dbReference type="SUPFAM" id="SSF49899">
    <property type="entry name" value="Concanavalin A-like lectins/glucanases"/>
    <property type="match status" value="1"/>
</dbReference>
<dbReference type="InterPro" id="IPR013189">
    <property type="entry name" value="Glyco_hydro_32_C"/>
</dbReference>
<feature type="domain" description="Glycosyl hydrolase family 32 N-terminal" evidence="6">
    <location>
        <begin position="8"/>
        <end position="297"/>
    </location>
</feature>
<protein>
    <recommendedName>
        <fullName evidence="2">beta-fructofuranosidase</fullName>
        <ecNumber evidence="2">3.2.1.26</ecNumber>
    </recommendedName>
</protein>
<dbReference type="CDD" id="cd08996">
    <property type="entry name" value="GH32_FFase"/>
    <property type="match status" value="1"/>
</dbReference>
<reference evidence="8 9" key="1">
    <citation type="submission" date="2011-04" db="EMBL/GenBank/DDBJ databases">
        <title>The Genome Sequence of Clostridium citroniae WAL-19142.</title>
        <authorList>
            <consortium name="The Broad Institute Genome Sequencing Platform"/>
            <person name="Earl A."/>
            <person name="Ward D."/>
            <person name="Feldgarden M."/>
            <person name="Gevers D."/>
            <person name="Warren Y.A."/>
            <person name="Tyrrell K.L."/>
            <person name="Citron D.M."/>
            <person name="Goldstein E.J."/>
            <person name="Daigneault M."/>
            <person name="Allen-Vercoe E."/>
            <person name="Young S.K."/>
            <person name="Zeng Q."/>
            <person name="Gargeya S."/>
            <person name="Fitzgerald M."/>
            <person name="Haas B."/>
            <person name="Abouelleil A."/>
            <person name="Alvarado L."/>
            <person name="Arachchi H.M."/>
            <person name="Berlin A."/>
            <person name="Brown A."/>
            <person name="Chapman S.B."/>
            <person name="Chen Z."/>
            <person name="Dunbar C."/>
            <person name="Freedman E."/>
            <person name="Gearin G."/>
            <person name="Gellesch M."/>
            <person name="Goldberg J."/>
            <person name="Griggs A."/>
            <person name="Gujja S."/>
            <person name="Heilman E.R."/>
            <person name="Heiman D."/>
            <person name="Howarth C."/>
            <person name="Larson L."/>
            <person name="Lui A."/>
            <person name="MacDonald P.J."/>
            <person name="Mehta T."/>
            <person name="Montmayeur A."/>
            <person name="Murphy C."/>
            <person name="Neiman D."/>
            <person name="Pearson M."/>
            <person name="Priest M."/>
            <person name="Roberts A."/>
            <person name="Saif S."/>
            <person name="Shea T."/>
            <person name="Shenoy N."/>
            <person name="Sisk P."/>
            <person name="Stolte C."/>
            <person name="Sykes S."/>
            <person name="White J."/>
            <person name="Yandava C."/>
            <person name="Wortman J."/>
            <person name="Nusbaum C."/>
            <person name="Birren B."/>
        </authorList>
    </citation>
    <scope>NUCLEOTIDE SEQUENCE [LARGE SCALE GENOMIC DNA]</scope>
    <source>
        <strain evidence="8 9">WAL-19142</strain>
    </source>
</reference>
<comment type="similarity">
    <text evidence="1 5">Belongs to the glycosyl hydrolase 32 family.</text>
</comment>
<gene>
    <name evidence="8" type="ORF">HMPREF9470_02345</name>
</gene>
<sequence>MQHRPKYHFLPEKNWMNDPNGPIFHDGVHHLFYQYNPTDWHWGNLHWGHATSRDLVHWDHQPIALYPAVDRGETNCYSGSSYIHDGKIELIYTSVGAGDRRQIDGSEQWVAVTDDGITWKQIPENPVLTLKDHGGKRLTQWRDPFIFEYKGKTYLLIAGISDGRRGAVHIYTGEDARHWTYLGEFFSNSTPTKIIECPNVAVFGDKLLFLYSVWNQREVRYHIGTMDDQYCFVSESSGRIDYGEFFASQISFDGQGRTYLWGWLREFPRSLIYTDGEWAGVQAIPRVISLNEKQELVIRRLPETDRLRRESESITLREFTGRHVFGMEGNTVEVVARVKTDAPFSIRVLATEDLKEYTDIIIDPREGTMEVPLRSSSLLEEVDHNLLKGRFCRSEDGVVEVDILLDCSVLEVFINDNGCISPRVYPALDGKCISFASDGVVQEAELTVYRMEL</sequence>
<evidence type="ECO:0000259" key="7">
    <source>
        <dbReference type="Pfam" id="PF08244"/>
    </source>
</evidence>
<keyword evidence="4 5" id="KW-0326">Glycosidase</keyword>
<dbReference type="Gene3D" id="2.115.10.20">
    <property type="entry name" value="Glycosyl hydrolase domain, family 43"/>
    <property type="match status" value="1"/>
</dbReference>
<comment type="caution">
    <text evidence="8">The sequence shown here is derived from an EMBL/GenBank/DDBJ whole genome shotgun (WGS) entry which is preliminary data.</text>
</comment>
<dbReference type="InterPro" id="IPR013320">
    <property type="entry name" value="ConA-like_dom_sf"/>
</dbReference>
<evidence type="ECO:0000259" key="6">
    <source>
        <dbReference type="Pfam" id="PF00251"/>
    </source>
</evidence>